<reference evidence="2 3" key="1">
    <citation type="journal article" date="2012" name="Genome Biol.">
        <title>Genome and low-iron response of an oceanic diatom adapted to chronic iron limitation.</title>
        <authorList>
            <person name="Lommer M."/>
            <person name="Specht M."/>
            <person name="Roy A.S."/>
            <person name="Kraemer L."/>
            <person name="Andreson R."/>
            <person name="Gutowska M.A."/>
            <person name="Wolf J."/>
            <person name="Bergner S.V."/>
            <person name="Schilhabel M.B."/>
            <person name="Klostermeier U.C."/>
            <person name="Beiko R.G."/>
            <person name="Rosenstiel P."/>
            <person name="Hippler M."/>
            <person name="Laroche J."/>
        </authorList>
    </citation>
    <scope>NUCLEOTIDE SEQUENCE [LARGE SCALE GENOMIC DNA]</scope>
    <source>
        <strain evidence="2 3">CCMP1005</strain>
    </source>
</reference>
<sequence length="584" mass="62067">MGGMKLTSRFKKLAKSAKPSKDRKDGDRKNAKASRRPSLTDNSTIASKQSLNAYDGNCARSPDPPKLPTLGLATPETAATALSSVPDGVERTVLLRPASPAAGDGCGTWGDLAAGRDGGDDDGSRATGSSGSSGSSTGSYGGPPRAGTGPAGHRRRAEPRRRARAPRQDAEGDPAAPQRVRGRGGGRRRSRPRRLLARLEEPQQDKQGLGRERPLEGVEEEHLRQAQPKQGREERRREERKEDQQQEGDVSFPVNFPGVVSAETGEPPRTADDSTAEEEEDDETGSYEECSFEGSVDPPSADEEDVVATSGCNVLDFSTQTRPTANDGGKFASPRTPKCEHEEDAVRSPVSPFLSWLGLATPGENDDTATTGSPGDTATCDDGTYDGTYDGTHDGTCDDTLSASLGTEVSYDPRLSGHVYSPGIEIHSDPVLGGRGPASSHTYSPGIQRRSDPPAGASGPKLARKHSFRLTKRSRTPAGGGEDRSQGGRSHASAGRTASITESSGGGTEVTAGGRVIEQKSDWRKLQNEVDEDRDDDPMQMDVYSKGSGGADQLILRKYGGEVPNVRESHHVLVEIEVRTFSKL</sequence>
<evidence type="ECO:0000313" key="3">
    <source>
        <dbReference type="Proteomes" id="UP000266841"/>
    </source>
</evidence>
<feature type="compositionally biased region" description="Acidic residues" evidence="1">
    <location>
        <begin position="274"/>
        <end position="286"/>
    </location>
</feature>
<feature type="compositionally biased region" description="Basic residues" evidence="1">
    <location>
        <begin position="462"/>
        <end position="475"/>
    </location>
</feature>
<feature type="region of interest" description="Disordered" evidence="1">
    <location>
        <begin position="1"/>
        <end position="73"/>
    </location>
</feature>
<dbReference type="EMBL" id="AGNL01045722">
    <property type="protein sequence ID" value="EJK48541.1"/>
    <property type="molecule type" value="Genomic_DNA"/>
</dbReference>
<feature type="region of interest" description="Disordered" evidence="1">
    <location>
        <begin position="96"/>
        <end position="396"/>
    </location>
</feature>
<feature type="compositionally biased region" description="Basic residues" evidence="1">
    <location>
        <begin position="152"/>
        <end position="165"/>
    </location>
</feature>
<organism evidence="2 3">
    <name type="scientific">Thalassiosira oceanica</name>
    <name type="common">Marine diatom</name>
    <dbReference type="NCBI Taxonomy" id="159749"/>
    <lineage>
        <taxon>Eukaryota</taxon>
        <taxon>Sar</taxon>
        <taxon>Stramenopiles</taxon>
        <taxon>Ochrophyta</taxon>
        <taxon>Bacillariophyta</taxon>
        <taxon>Coscinodiscophyceae</taxon>
        <taxon>Thalassiosirophycidae</taxon>
        <taxon>Thalassiosirales</taxon>
        <taxon>Thalassiosiraceae</taxon>
        <taxon>Thalassiosira</taxon>
    </lineage>
</organism>
<feature type="region of interest" description="Disordered" evidence="1">
    <location>
        <begin position="428"/>
        <end position="547"/>
    </location>
</feature>
<feature type="compositionally biased region" description="Low complexity" evidence="1">
    <location>
        <begin position="375"/>
        <end position="390"/>
    </location>
</feature>
<evidence type="ECO:0000256" key="1">
    <source>
        <dbReference type="SAM" id="MobiDB-lite"/>
    </source>
</evidence>
<gene>
    <name evidence="2" type="ORF">THAOC_32653</name>
</gene>
<keyword evidence="3" id="KW-1185">Reference proteome</keyword>
<comment type="caution">
    <text evidence="2">The sequence shown here is derived from an EMBL/GenBank/DDBJ whole genome shotgun (WGS) entry which is preliminary data.</text>
</comment>
<feature type="compositionally biased region" description="Polar residues" evidence="1">
    <location>
        <begin position="37"/>
        <end position="52"/>
    </location>
</feature>
<proteinExistence type="predicted"/>
<feature type="compositionally biased region" description="Acidic residues" evidence="1">
    <location>
        <begin position="529"/>
        <end position="539"/>
    </location>
</feature>
<feature type="compositionally biased region" description="Polar residues" evidence="1">
    <location>
        <begin position="310"/>
        <end position="324"/>
    </location>
</feature>
<dbReference type="AlphaFoldDB" id="K0RHY4"/>
<accession>K0RHY4</accession>
<feature type="compositionally biased region" description="Basic and acidic residues" evidence="1">
    <location>
        <begin position="337"/>
        <end position="346"/>
    </location>
</feature>
<evidence type="ECO:0000313" key="2">
    <source>
        <dbReference type="EMBL" id="EJK48541.1"/>
    </source>
</evidence>
<feature type="compositionally biased region" description="Basic and acidic residues" evidence="1">
    <location>
        <begin position="197"/>
        <end position="244"/>
    </location>
</feature>
<name>K0RHY4_THAOC</name>
<feature type="compositionally biased region" description="Basic and acidic residues" evidence="1">
    <location>
        <begin position="517"/>
        <end position="528"/>
    </location>
</feature>
<dbReference type="Proteomes" id="UP000266841">
    <property type="component" value="Unassembled WGS sequence"/>
</dbReference>
<feature type="compositionally biased region" description="Basic residues" evidence="1">
    <location>
        <begin position="180"/>
        <end position="196"/>
    </location>
</feature>
<feature type="compositionally biased region" description="Low complexity" evidence="1">
    <location>
        <begin position="125"/>
        <end position="148"/>
    </location>
</feature>
<protein>
    <submittedName>
        <fullName evidence="2">Uncharacterized protein</fullName>
    </submittedName>
</protein>
<feature type="compositionally biased region" description="Basic and acidic residues" evidence="1">
    <location>
        <begin position="19"/>
        <end position="30"/>
    </location>
</feature>